<name>S5LT16_9MOLU</name>
<protein>
    <submittedName>
        <fullName evidence="1">Uncharacterized protein</fullName>
    </submittedName>
</protein>
<evidence type="ECO:0000313" key="1">
    <source>
        <dbReference type="EMBL" id="AGR40829.1"/>
    </source>
</evidence>
<dbReference type="HOGENOM" id="CLU_3205453_0_0_14"/>
<dbReference type="KEGG" id="stai:STAIW_v1c01430"/>
<keyword evidence="2" id="KW-1185">Reference proteome</keyword>
<dbReference type="PATRIC" id="fig|1276220.3.peg.144"/>
<dbReference type="Proteomes" id="UP000014984">
    <property type="component" value="Chromosome"/>
</dbReference>
<dbReference type="EMBL" id="CP005074">
    <property type="protein sequence ID" value="AGR40829.1"/>
    <property type="molecule type" value="Genomic_DNA"/>
</dbReference>
<dbReference type="STRING" id="1276220.STAIW_v1c01430"/>
<gene>
    <name evidence="1" type="ORF">STAIW_v1c01430</name>
</gene>
<dbReference type="AlphaFoldDB" id="S5LT16"/>
<sequence>MDSNFEMLSTENENFTKNINLKIDQITKKIVNLNELLDYHKVFLI</sequence>
<accession>S5LT16</accession>
<reference evidence="1 2" key="1">
    <citation type="journal article" date="2013" name="Genome Biol. Evol.">
        <title>Comparison of metabolic capacities and inference of gene content evolution in mosquito-associated Spiroplasma diminutum and S. taiwanense.</title>
        <authorList>
            <person name="Lo W.S."/>
            <person name="Ku C."/>
            <person name="Chen L.L."/>
            <person name="Chang T.H."/>
            <person name="Kuo C.H."/>
        </authorList>
    </citation>
    <scope>NUCLEOTIDE SEQUENCE [LARGE SCALE GENOMIC DNA]</scope>
    <source>
        <strain evidence="1">CT-1</strain>
    </source>
</reference>
<organism evidence="1 2">
    <name type="scientific">Spiroplasma taiwanense CT-1</name>
    <dbReference type="NCBI Taxonomy" id="1276220"/>
    <lineage>
        <taxon>Bacteria</taxon>
        <taxon>Bacillati</taxon>
        <taxon>Mycoplasmatota</taxon>
        <taxon>Mollicutes</taxon>
        <taxon>Entomoplasmatales</taxon>
        <taxon>Spiroplasmataceae</taxon>
        <taxon>Spiroplasma</taxon>
    </lineage>
</organism>
<proteinExistence type="predicted"/>
<evidence type="ECO:0000313" key="2">
    <source>
        <dbReference type="Proteomes" id="UP000014984"/>
    </source>
</evidence>